<name>A0A1V3KZZ5_9PAST</name>
<dbReference type="RefSeq" id="WP_077495806.1">
    <property type="nucleotide sequence ID" value="NZ_MLAG01000015.1"/>
</dbReference>
<dbReference type="PANTHER" id="PTHR42709:SF4">
    <property type="entry name" value="INNER MEMBRANE PROTEIN YQAA"/>
    <property type="match status" value="1"/>
</dbReference>
<evidence type="ECO:0000256" key="1">
    <source>
        <dbReference type="SAM" id="Phobius"/>
    </source>
</evidence>
<keyword evidence="1" id="KW-0472">Membrane</keyword>
<evidence type="ECO:0000313" key="3">
    <source>
        <dbReference type="EMBL" id="OOF83254.1"/>
    </source>
</evidence>
<dbReference type="EMBL" id="MLAG01000015">
    <property type="protein sequence ID" value="OOF83254.1"/>
    <property type="molecule type" value="Genomic_DNA"/>
</dbReference>
<dbReference type="GO" id="GO:0005886">
    <property type="term" value="C:plasma membrane"/>
    <property type="evidence" value="ECO:0007669"/>
    <property type="project" value="UniProtKB-ARBA"/>
</dbReference>
<organism evidence="3 4">
    <name type="scientific">Rodentibacter ratti</name>
    <dbReference type="NCBI Taxonomy" id="1906745"/>
    <lineage>
        <taxon>Bacteria</taxon>
        <taxon>Pseudomonadati</taxon>
        <taxon>Pseudomonadota</taxon>
        <taxon>Gammaproteobacteria</taxon>
        <taxon>Pasteurellales</taxon>
        <taxon>Pasteurellaceae</taxon>
        <taxon>Rodentibacter</taxon>
    </lineage>
</organism>
<feature type="transmembrane region" description="Helical" evidence="1">
    <location>
        <begin position="103"/>
        <end position="127"/>
    </location>
</feature>
<dbReference type="Pfam" id="PF09335">
    <property type="entry name" value="VTT_dom"/>
    <property type="match status" value="1"/>
</dbReference>
<dbReference type="InterPro" id="IPR051311">
    <property type="entry name" value="DedA_domain"/>
</dbReference>
<accession>A0A1V3KZZ5</accession>
<feature type="transmembrane region" description="Helical" evidence="1">
    <location>
        <begin position="134"/>
        <end position="157"/>
    </location>
</feature>
<keyword evidence="4" id="KW-1185">Reference proteome</keyword>
<keyword evidence="1" id="KW-1133">Transmembrane helix</keyword>
<dbReference type="InterPro" id="IPR032816">
    <property type="entry name" value="VTT_dom"/>
</dbReference>
<protein>
    <recommendedName>
        <fullName evidence="2">VTT domain-containing protein</fullName>
    </recommendedName>
</protein>
<comment type="caution">
    <text evidence="3">The sequence shown here is derived from an EMBL/GenBank/DDBJ whole genome shotgun (WGS) entry which is preliminary data.</text>
</comment>
<evidence type="ECO:0000313" key="4">
    <source>
        <dbReference type="Proteomes" id="UP000188573"/>
    </source>
</evidence>
<sequence>MDWFSFSFWADFWQNHTLWLMFASAFLSATVLPGNSEVVFITLAIPKLTFNSVFSADILALVFIATLGNGLGSLTTYGIGRWFPQFDSKNDRTLWVIEKLQRYGAVALLLSWLPIMGDLFCAVAGWLRLNFATSCLFIFIGKLVRYVVLLFLSAPFLL</sequence>
<evidence type="ECO:0000259" key="2">
    <source>
        <dbReference type="Pfam" id="PF09335"/>
    </source>
</evidence>
<dbReference type="Proteomes" id="UP000188573">
    <property type="component" value="Unassembled WGS sequence"/>
</dbReference>
<reference evidence="3 4" key="1">
    <citation type="submission" date="2016-10" db="EMBL/GenBank/DDBJ databases">
        <title>Rodentibacter gen. nov. and new species.</title>
        <authorList>
            <person name="Christensen H."/>
        </authorList>
    </citation>
    <scope>NUCLEOTIDE SEQUENCE [LARGE SCALE GENOMIC DNA]</scope>
    <source>
        <strain evidence="3 4">Ac81</strain>
    </source>
</reference>
<feature type="domain" description="VTT" evidence="2">
    <location>
        <begin position="53"/>
        <end position="152"/>
    </location>
</feature>
<proteinExistence type="predicted"/>
<keyword evidence="1" id="KW-0812">Transmembrane</keyword>
<gene>
    <name evidence="3" type="ORF">BKG92_03700</name>
</gene>
<dbReference type="AlphaFoldDB" id="A0A1V3KZZ5"/>
<feature type="transmembrane region" description="Helical" evidence="1">
    <location>
        <begin position="58"/>
        <end position="83"/>
    </location>
</feature>
<dbReference type="PANTHER" id="PTHR42709">
    <property type="entry name" value="ALKALINE PHOSPHATASE LIKE PROTEIN"/>
    <property type="match status" value="1"/>
</dbReference>
<feature type="transmembrane region" description="Helical" evidence="1">
    <location>
        <begin position="20"/>
        <end position="46"/>
    </location>
</feature>